<comment type="caution">
    <text evidence="2">The sequence shown here is derived from an EMBL/GenBank/DDBJ whole genome shotgun (WGS) entry which is preliminary data.</text>
</comment>
<reference evidence="2 3" key="1">
    <citation type="journal article" date="2023" name="Hortic Res">
        <title>Pangenome of water caltrop reveals structural variations and asymmetric subgenome divergence after allopolyploidization.</title>
        <authorList>
            <person name="Zhang X."/>
            <person name="Chen Y."/>
            <person name="Wang L."/>
            <person name="Yuan Y."/>
            <person name="Fang M."/>
            <person name="Shi L."/>
            <person name="Lu R."/>
            <person name="Comes H.P."/>
            <person name="Ma Y."/>
            <person name="Chen Y."/>
            <person name="Huang G."/>
            <person name="Zhou Y."/>
            <person name="Zheng Z."/>
            <person name="Qiu Y."/>
        </authorList>
    </citation>
    <scope>NUCLEOTIDE SEQUENCE [LARGE SCALE GENOMIC DNA]</scope>
    <source>
        <tissue evidence="2">Roots</tissue>
    </source>
</reference>
<dbReference type="AlphaFoldDB" id="A0AAN7GGC8"/>
<dbReference type="PANTHER" id="PTHR33883:SF10">
    <property type="entry name" value="WPP DOMAIN-ASSOCIATED PROTEIN"/>
    <property type="match status" value="1"/>
</dbReference>
<accession>A0AAN7GGC8</accession>
<evidence type="ECO:0008006" key="4">
    <source>
        <dbReference type="Google" id="ProtNLM"/>
    </source>
</evidence>
<name>A0AAN7GGC8_9MYRT</name>
<evidence type="ECO:0000313" key="2">
    <source>
        <dbReference type="EMBL" id="KAK4745670.1"/>
    </source>
</evidence>
<organism evidence="2 3">
    <name type="scientific">Trapa incisa</name>
    <dbReference type="NCBI Taxonomy" id="236973"/>
    <lineage>
        <taxon>Eukaryota</taxon>
        <taxon>Viridiplantae</taxon>
        <taxon>Streptophyta</taxon>
        <taxon>Embryophyta</taxon>
        <taxon>Tracheophyta</taxon>
        <taxon>Spermatophyta</taxon>
        <taxon>Magnoliopsida</taxon>
        <taxon>eudicotyledons</taxon>
        <taxon>Gunneridae</taxon>
        <taxon>Pentapetalae</taxon>
        <taxon>rosids</taxon>
        <taxon>malvids</taxon>
        <taxon>Myrtales</taxon>
        <taxon>Lythraceae</taxon>
        <taxon>Trapa</taxon>
    </lineage>
</organism>
<feature type="coiled-coil region" evidence="1">
    <location>
        <begin position="855"/>
        <end position="882"/>
    </location>
</feature>
<evidence type="ECO:0000313" key="3">
    <source>
        <dbReference type="Proteomes" id="UP001345219"/>
    </source>
</evidence>
<dbReference type="EMBL" id="JAXIOK010000021">
    <property type="protein sequence ID" value="KAK4745670.1"/>
    <property type="molecule type" value="Genomic_DNA"/>
</dbReference>
<sequence>MEEVGSTESSVGNVRYDSSFLFGIGEAQLQMVLVNSEDLGSVSNMDNPISSCSDRPQKVDFVVTQNGNLDVGLLDNLDSSMEDINCPLAISRMVSDSVIRGLVGAVEQEAAYTIAVKESEISGLKERLLSRNMFANENITIECPSCTFVGGSTEHRSNLDFSVKLLELESEVGNQMNELKEQIHTIRQKYSVISTDSRLKLAGCSGYTCTEDSGIFTDIDRVVVMLDSFFSQVSNVIYLAKISFPQWQQEREFQAKVETMVTTVCLRSLHEEFEEVISNQNPCIGADESINFLKNRNQEFSSLCHELDGIHKLLSAQDSGHINSHVFWETDEECGNSGDRKVTDHLHHKLSGSHIFSLSPPWDANGKHEVLTVAMPENIDSAKLAHLSKEHLVDYFKSEMIKMKRNHESKVHEMTEEYFRLKREYLRERGSSLPSKKVKDRDELMIKIPRVISKLHKILVERDLFSSLCKDVEHPNRLQQRVDALLSENSHLRDVLADKMMEIERLSDEVLDEKKKISCYPLVEAKFMEMVTNINHEKEEVCIKSTICEEVYGCFLRVLPTDICCINGNLCMDPNYRRVTNEVSLGEVVSDGSGDSEIENLYIESIILQELSGLLFVQVLDEAKQNFDCLIDGCIYENILQVCLAQEVWEKVELVKFEAVVNKRLKEEMLQLAASLEETGKLAEETGDQLAREKDLFDRVTQELERLRDETRKQGIFIAEINAESEILKSERDQALKKIEMYEEESLKLKQELDCAIKELNQKEEERKQLLLSNQQKQDNLLMAEANERTFEKQMESVMNVAQEIMNSLADLDNRAFVNIKKNQSRLDLLGTDLSSLNKAAILLRRRGLTYRQRLERKCLDLEKAENEVDLLGDEVNSLLSLLEKIYIALDHYSPVLKYYPGIMEILKLVKRELSDDESEISKR</sequence>
<keyword evidence="3" id="KW-1185">Reference proteome</keyword>
<gene>
    <name evidence="2" type="ORF">SAY87_011982</name>
</gene>
<proteinExistence type="predicted"/>
<protein>
    <recommendedName>
        <fullName evidence="4">WPP domain-associated protein</fullName>
    </recommendedName>
</protein>
<keyword evidence="1" id="KW-0175">Coiled coil</keyword>
<dbReference type="InterPro" id="IPR037490">
    <property type="entry name" value="WAP"/>
</dbReference>
<dbReference type="Proteomes" id="UP001345219">
    <property type="component" value="Chromosome 10"/>
</dbReference>
<dbReference type="PANTHER" id="PTHR33883">
    <property type="entry name" value="WPP DOMAIN-ASSOCIATED PROTEIN"/>
    <property type="match status" value="1"/>
</dbReference>
<evidence type="ECO:0000256" key="1">
    <source>
        <dbReference type="SAM" id="Coils"/>
    </source>
</evidence>
<feature type="coiled-coil region" evidence="1">
    <location>
        <begin position="690"/>
        <end position="780"/>
    </location>
</feature>